<evidence type="ECO:0000313" key="15">
    <source>
        <dbReference type="Proteomes" id="UP000467841"/>
    </source>
</evidence>
<dbReference type="GO" id="GO:0016709">
    <property type="term" value="F:oxidoreductase activity, acting on paired donors, with incorporation or reduction of molecular oxygen, NAD(P)H as one donor, and incorporation of one atom of oxygen"/>
    <property type="evidence" value="ECO:0007669"/>
    <property type="project" value="TreeGrafter"/>
</dbReference>
<evidence type="ECO:0008006" key="16">
    <source>
        <dbReference type="Google" id="ProtNLM"/>
    </source>
</evidence>
<keyword evidence="6 12" id="KW-0479">Metal-binding</keyword>
<dbReference type="FunFam" id="1.10.630.10:FF:000019">
    <property type="entry name" value="Cytochrome P450 family protein"/>
    <property type="match status" value="1"/>
</dbReference>
<dbReference type="Gene3D" id="1.10.630.10">
    <property type="entry name" value="Cytochrome P450"/>
    <property type="match status" value="1"/>
</dbReference>
<dbReference type="InterPro" id="IPR017972">
    <property type="entry name" value="Cyt_P450_CS"/>
</dbReference>
<comment type="cofactor">
    <cofactor evidence="1 12">
        <name>heme</name>
        <dbReference type="ChEBI" id="CHEBI:30413"/>
    </cofactor>
</comment>
<evidence type="ECO:0000256" key="7">
    <source>
        <dbReference type="ARBA" id="ARBA00022989"/>
    </source>
</evidence>
<dbReference type="InterPro" id="IPR036396">
    <property type="entry name" value="Cyt_P450_sf"/>
</dbReference>
<keyword evidence="4 12" id="KW-0349">Heme</keyword>
<keyword evidence="5" id="KW-0812">Transmembrane</keyword>
<evidence type="ECO:0000256" key="13">
    <source>
        <dbReference type="RuleBase" id="RU000461"/>
    </source>
</evidence>
<protein>
    <recommendedName>
        <fullName evidence="16">Cytochrome P450</fullName>
    </recommendedName>
</protein>
<comment type="caution">
    <text evidence="14">The sequence shown here is derived from an EMBL/GenBank/DDBJ whole genome shotgun (WGS) entry which is preliminary data.</text>
</comment>
<dbReference type="PANTHER" id="PTHR24298">
    <property type="entry name" value="FLAVONOID 3'-MONOOXYGENASE-RELATED"/>
    <property type="match status" value="1"/>
</dbReference>
<keyword evidence="11" id="KW-0472">Membrane</keyword>
<organism evidence="14 15">
    <name type="scientific">Microthlaspi erraticum</name>
    <dbReference type="NCBI Taxonomy" id="1685480"/>
    <lineage>
        <taxon>Eukaryota</taxon>
        <taxon>Viridiplantae</taxon>
        <taxon>Streptophyta</taxon>
        <taxon>Embryophyta</taxon>
        <taxon>Tracheophyta</taxon>
        <taxon>Spermatophyta</taxon>
        <taxon>Magnoliopsida</taxon>
        <taxon>eudicotyledons</taxon>
        <taxon>Gunneridae</taxon>
        <taxon>Pentapetalae</taxon>
        <taxon>rosids</taxon>
        <taxon>malvids</taxon>
        <taxon>Brassicales</taxon>
        <taxon>Brassicaceae</taxon>
        <taxon>Coluteocarpeae</taxon>
        <taxon>Microthlaspi</taxon>
    </lineage>
</organism>
<evidence type="ECO:0000256" key="3">
    <source>
        <dbReference type="ARBA" id="ARBA00010617"/>
    </source>
</evidence>
<dbReference type="PANTHER" id="PTHR24298:SF59">
    <property type="entry name" value="CYTOCHROME P450, FAMILY 705, SUBFAMILY A, POLYPEPTIDE 25-RELATED"/>
    <property type="match status" value="1"/>
</dbReference>
<dbReference type="SUPFAM" id="SSF48264">
    <property type="entry name" value="Cytochrome P450"/>
    <property type="match status" value="1"/>
</dbReference>
<dbReference type="OrthoDB" id="1470350at2759"/>
<evidence type="ECO:0000256" key="12">
    <source>
        <dbReference type="PIRSR" id="PIRSR602401-1"/>
    </source>
</evidence>
<name>A0A6D2IIC1_9BRAS</name>
<reference evidence="14" key="1">
    <citation type="submission" date="2020-01" db="EMBL/GenBank/DDBJ databases">
        <authorList>
            <person name="Mishra B."/>
        </authorList>
    </citation>
    <scope>NUCLEOTIDE SEQUENCE [LARGE SCALE GENOMIC DNA]</scope>
</reference>
<dbReference type="CDD" id="cd20655">
    <property type="entry name" value="CYP93"/>
    <property type="match status" value="1"/>
</dbReference>
<evidence type="ECO:0000256" key="1">
    <source>
        <dbReference type="ARBA" id="ARBA00001971"/>
    </source>
</evidence>
<gene>
    <name evidence="14" type="ORF">MERR_LOCUS15311</name>
</gene>
<evidence type="ECO:0000256" key="6">
    <source>
        <dbReference type="ARBA" id="ARBA00022723"/>
    </source>
</evidence>
<dbReference type="GO" id="GO:0020037">
    <property type="term" value="F:heme binding"/>
    <property type="evidence" value="ECO:0007669"/>
    <property type="project" value="InterPro"/>
</dbReference>
<keyword evidence="8 13" id="KW-0560">Oxidoreductase</keyword>
<keyword evidence="10 13" id="KW-0503">Monooxygenase</keyword>
<dbReference type="InterPro" id="IPR002401">
    <property type="entry name" value="Cyt_P450_E_grp-I"/>
</dbReference>
<dbReference type="GO" id="GO:0016020">
    <property type="term" value="C:membrane"/>
    <property type="evidence" value="ECO:0007669"/>
    <property type="project" value="UniProtKB-SubCell"/>
</dbReference>
<feature type="binding site" description="axial binding residue" evidence="12">
    <location>
        <position position="453"/>
    </location>
    <ligand>
        <name>heme</name>
        <dbReference type="ChEBI" id="CHEBI:30413"/>
    </ligand>
    <ligandPart>
        <name>Fe</name>
        <dbReference type="ChEBI" id="CHEBI:18248"/>
    </ligandPart>
</feature>
<dbReference type="AlphaFoldDB" id="A0A6D2IIC1"/>
<evidence type="ECO:0000256" key="10">
    <source>
        <dbReference type="ARBA" id="ARBA00023033"/>
    </source>
</evidence>
<dbReference type="Pfam" id="PF00067">
    <property type="entry name" value="p450"/>
    <property type="match status" value="1"/>
</dbReference>
<sequence length="512" mass="58291">MSEMMTVDFQTFFIFSLFCLFSVLCYSLFFKKPKFGCDDDLPPSPPSFPIIGHLHLVFSSLVHKSLQKLSSKYGDFLHLRVFNVRILLVSSASMAHEIFKVQDINVSSRGHVAVDESLLLGSYSFLMAPYGDYWKFMKKLTVTKLLGSQALERSRDVRANELEQLYSNLLDKAMKEESVDIGKEAMKLTNNRICKMMLGKSISEENGEAEKMRSLVTDSLGMMKKAFLSAIFRRPFEKLGISLFKKEIMSVSRRGDELMERILTEYEEKPEDHQGSDMADVLLAAYRDKTAEYQINRNQMKSLVMDLLVGGTDTSAQAIQWTMAEMINNPKILERLREEIDSVVGKSRLIQEADLINLPYLQAVVKEGLRLHTPIPILTRLFRRGCKVRGFNIPKNILLVVNSYAVMRDPNVWEDPEEYKPERFLGSSSRSGQVEEEIRELKYLPFGGGRRACPGSNLAYIVLITAIGMMVQCFDWRIDGDKVNMEEARGALTLSMAHPLQCTPISRNPKHV</sequence>
<evidence type="ECO:0000256" key="5">
    <source>
        <dbReference type="ARBA" id="ARBA00022692"/>
    </source>
</evidence>
<comment type="similarity">
    <text evidence="3 13">Belongs to the cytochrome P450 family.</text>
</comment>
<accession>A0A6D2IIC1</accession>
<evidence type="ECO:0000256" key="4">
    <source>
        <dbReference type="ARBA" id="ARBA00022617"/>
    </source>
</evidence>
<keyword evidence="7" id="KW-1133">Transmembrane helix</keyword>
<dbReference type="EMBL" id="CACVBM020001063">
    <property type="protein sequence ID" value="CAA7028076.1"/>
    <property type="molecule type" value="Genomic_DNA"/>
</dbReference>
<dbReference type="Proteomes" id="UP000467841">
    <property type="component" value="Unassembled WGS sequence"/>
</dbReference>
<evidence type="ECO:0000256" key="8">
    <source>
        <dbReference type="ARBA" id="ARBA00023002"/>
    </source>
</evidence>
<evidence type="ECO:0000256" key="9">
    <source>
        <dbReference type="ARBA" id="ARBA00023004"/>
    </source>
</evidence>
<dbReference type="GO" id="GO:0005506">
    <property type="term" value="F:iron ion binding"/>
    <property type="evidence" value="ECO:0007669"/>
    <property type="project" value="InterPro"/>
</dbReference>
<evidence type="ECO:0000256" key="11">
    <source>
        <dbReference type="ARBA" id="ARBA00023136"/>
    </source>
</evidence>
<keyword evidence="9 12" id="KW-0408">Iron</keyword>
<dbReference type="InterPro" id="IPR051103">
    <property type="entry name" value="Plant_metabolite_P450s"/>
</dbReference>
<dbReference type="PROSITE" id="PS00086">
    <property type="entry name" value="CYTOCHROME_P450"/>
    <property type="match status" value="1"/>
</dbReference>
<proteinExistence type="inferred from homology"/>
<dbReference type="PRINTS" id="PR00463">
    <property type="entry name" value="EP450I"/>
</dbReference>
<evidence type="ECO:0000313" key="14">
    <source>
        <dbReference type="EMBL" id="CAA7028076.1"/>
    </source>
</evidence>
<comment type="subcellular location">
    <subcellularLocation>
        <location evidence="2">Membrane</location>
        <topology evidence="2">Single-pass membrane protein</topology>
    </subcellularLocation>
</comment>
<keyword evidence="15" id="KW-1185">Reference proteome</keyword>
<evidence type="ECO:0000256" key="2">
    <source>
        <dbReference type="ARBA" id="ARBA00004167"/>
    </source>
</evidence>
<dbReference type="PRINTS" id="PR00385">
    <property type="entry name" value="P450"/>
</dbReference>
<dbReference type="InterPro" id="IPR001128">
    <property type="entry name" value="Cyt_P450"/>
</dbReference>